<accession>D3BG12</accession>
<keyword evidence="2" id="KW-1185">Reference proteome</keyword>
<dbReference type="GeneID" id="31362944"/>
<name>D3BG12_HETP5</name>
<organism evidence="1 2">
    <name type="scientific">Heterostelium pallidum (strain ATCC 26659 / Pp 5 / PN500)</name>
    <name type="common">Cellular slime mold</name>
    <name type="synonym">Polysphondylium pallidum</name>
    <dbReference type="NCBI Taxonomy" id="670386"/>
    <lineage>
        <taxon>Eukaryota</taxon>
        <taxon>Amoebozoa</taxon>
        <taxon>Evosea</taxon>
        <taxon>Eumycetozoa</taxon>
        <taxon>Dictyostelia</taxon>
        <taxon>Acytosteliales</taxon>
        <taxon>Acytosteliaceae</taxon>
        <taxon>Heterostelium</taxon>
    </lineage>
</organism>
<protein>
    <recommendedName>
        <fullName evidence="3">Ankyrin repeat protein</fullName>
    </recommendedName>
</protein>
<dbReference type="Proteomes" id="UP000001396">
    <property type="component" value="Unassembled WGS sequence"/>
</dbReference>
<reference evidence="1 2" key="1">
    <citation type="journal article" date="2011" name="Genome Res.">
        <title>Phylogeny-wide analysis of social amoeba genomes highlights ancient origins for complex intercellular communication.</title>
        <authorList>
            <person name="Heidel A.J."/>
            <person name="Lawal H.M."/>
            <person name="Felder M."/>
            <person name="Schilde C."/>
            <person name="Helps N.R."/>
            <person name="Tunggal B."/>
            <person name="Rivero F."/>
            <person name="John U."/>
            <person name="Schleicher M."/>
            <person name="Eichinger L."/>
            <person name="Platzer M."/>
            <person name="Noegel A.A."/>
            <person name="Schaap P."/>
            <person name="Gloeckner G."/>
        </authorList>
    </citation>
    <scope>NUCLEOTIDE SEQUENCE [LARGE SCALE GENOMIC DNA]</scope>
    <source>
        <strain evidence="2">ATCC 26659 / Pp 5 / PN500</strain>
    </source>
</reference>
<proteinExistence type="predicted"/>
<dbReference type="EMBL" id="ADBJ01000033">
    <property type="protein sequence ID" value="EFA79604.1"/>
    <property type="molecule type" value="Genomic_DNA"/>
</dbReference>
<sequence>MEKDKFLEIFNNSVLYKLIFKHIKSIHNVVTQNVDSARYSWSEVIEKPTVLAPIKSGNIEMLKYLVELAKPIASSPLHIKFNRILKYAAKYGSLEMVEYI</sequence>
<dbReference type="InParanoid" id="D3BG12"/>
<evidence type="ECO:0008006" key="3">
    <source>
        <dbReference type="Google" id="ProtNLM"/>
    </source>
</evidence>
<evidence type="ECO:0000313" key="1">
    <source>
        <dbReference type="EMBL" id="EFA79604.1"/>
    </source>
</evidence>
<evidence type="ECO:0000313" key="2">
    <source>
        <dbReference type="Proteomes" id="UP000001396"/>
    </source>
</evidence>
<dbReference type="AlphaFoldDB" id="D3BG12"/>
<gene>
    <name evidence="1" type="ORF">PPL_07463</name>
</gene>
<dbReference type="SUPFAM" id="SSF140860">
    <property type="entry name" value="Pseudo ankyrin repeat-like"/>
    <property type="match status" value="1"/>
</dbReference>
<dbReference type="RefSeq" id="XP_020431725.1">
    <property type="nucleotide sequence ID" value="XM_020578298.1"/>
</dbReference>
<comment type="caution">
    <text evidence="1">The sequence shown here is derived from an EMBL/GenBank/DDBJ whole genome shotgun (WGS) entry which is preliminary data.</text>
</comment>